<dbReference type="AlphaFoldDB" id="A0A031WFF3"/>
<dbReference type="EMBL" id="LK932509">
    <property type="protein sequence ID" value="CDS86736.1"/>
    <property type="molecule type" value="Genomic_DNA"/>
</dbReference>
<comment type="catalytic activity">
    <reaction evidence="1">
        <text>5-oxo-L-proline + ATP + 2 H2O = L-glutamate + ADP + phosphate + H(+)</text>
        <dbReference type="Rhea" id="RHEA:10348"/>
        <dbReference type="ChEBI" id="CHEBI:15377"/>
        <dbReference type="ChEBI" id="CHEBI:15378"/>
        <dbReference type="ChEBI" id="CHEBI:29985"/>
        <dbReference type="ChEBI" id="CHEBI:30616"/>
        <dbReference type="ChEBI" id="CHEBI:43474"/>
        <dbReference type="ChEBI" id="CHEBI:58402"/>
        <dbReference type="ChEBI" id="CHEBI:456216"/>
        <dbReference type="EC" id="3.5.2.9"/>
    </reaction>
</comment>
<evidence type="ECO:0000313" key="3">
    <source>
        <dbReference type="EMBL" id="CDS86736.1"/>
    </source>
</evidence>
<keyword evidence="1" id="KW-0067">ATP-binding</keyword>
<dbReference type="GO" id="GO:0005524">
    <property type="term" value="F:ATP binding"/>
    <property type="evidence" value="ECO:0007669"/>
    <property type="project" value="UniProtKB-UniRule"/>
</dbReference>
<dbReference type="CDD" id="cd10787">
    <property type="entry name" value="LamB_YcsF_like"/>
    <property type="match status" value="1"/>
</dbReference>
<name>A0A031WFF3_CLODI</name>
<keyword evidence="1" id="KW-0547">Nucleotide-binding</keyword>
<dbReference type="PATRIC" id="fig|1496.854.peg.3080"/>
<protein>
    <recommendedName>
        <fullName evidence="1">5-oxoprolinase subunit A</fullName>
        <shortName evidence="1">5-OPase subunit A</shortName>
        <ecNumber evidence="1">3.5.2.9</ecNumber>
    </recommendedName>
    <alternativeName>
        <fullName evidence="1">5-oxoprolinase (ATP-hydrolyzing) subunit A</fullName>
    </alternativeName>
</protein>
<dbReference type="InterPro" id="IPR011330">
    <property type="entry name" value="Glyco_hydro/deAcase_b/a-brl"/>
</dbReference>
<dbReference type="HAMAP" id="MF_00691">
    <property type="entry name" value="PxpA"/>
    <property type="match status" value="1"/>
</dbReference>
<dbReference type="GO" id="GO:0017168">
    <property type="term" value="F:5-oxoprolinase (ATP-hydrolyzing) activity"/>
    <property type="evidence" value="ECO:0007669"/>
    <property type="project" value="UniProtKB-UniRule"/>
</dbReference>
<dbReference type="EC" id="3.5.2.9" evidence="1"/>
<keyword evidence="1" id="KW-0378">Hydrolase</keyword>
<dbReference type="NCBIfam" id="NF003816">
    <property type="entry name" value="PRK05406.1-5"/>
    <property type="match status" value="1"/>
</dbReference>
<comment type="similarity">
    <text evidence="1">Belongs to the LamB/PxpA family.</text>
</comment>
<dbReference type="GeneID" id="66353786"/>
<dbReference type="SUPFAM" id="SSF88713">
    <property type="entry name" value="Glycoside hydrolase/deacetylase"/>
    <property type="match status" value="1"/>
</dbReference>
<proteinExistence type="inferred from homology"/>
<accession>A0A031WFF3</accession>
<sequence length="263" mass="29126">MYKVDLNSDLGESFGTYKIGLDEEVLKYISSANIACGFHAGDPSHMEKTVQLAKKNGVKIGAHPGFLDLIGFGRREMKITKQEAKDYTKYQLGALMAFASSNGCNIQHVKPHGALYNMAAKDKELAMGICEAIYEVDKDIILLGLYNSEMINSAKEIGLRFANEVFADRAYDNNGFLVPRNVEGAVIHDTKHAIDRVVRMVKEGTVETLTGEVIHIKADSICVHGDNPKAIEFVKEIRKRFELEGIEVCPLENIEVCSSENIV</sequence>
<comment type="function">
    <text evidence="1">Catalyzes the cleavage of 5-oxoproline to form L-glutamate coupled to the hydrolysis of ATP to ADP and inorganic phosphate.</text>
</comment>
<dbReference type="GO" id="GO:0005975">
    <property type="term" value="P:carbohydrate metabolic process"/>
    <property type="evidence" value="ECO:0007669"/>
    <property type="project" value="InterPro"/>
</dbReference>
<dbReference type="PANTHER" id="PTHR30292:SF0">
    <property type="entry name" value="5-OXOPROLINASE SUBUNIT A"/>
    <property type="match status" value="1"/>
</dbReference>
<comment type="subunit">
    <text evidence="1">Forms a complex composed of PxpA, PxpB and PxpC.</text>
</comment>
<dbReference type="Gene3D" id="3.20.20.370">
    <property type="entry name" value="Glycoside hydrolase/deacetylase"/>
    <property type="match status" value="1"/>
</dbReference>
<evidence type="ECO:0000313" key="2">
    <source>
        <dbReference type="EMBL" id="CDS86257.1"/>
    </source>
</evidence>
<dbReference type="Pfam" id="PF03746">
    <property type="entry name" value="LamB_YcsF"/>
    <property type="match status" value="1"/>
</dbReference>
<organism evidence="2">
    <name type="scientific">Clostridioides difficile</name>
    <name type="common">Peptoclostridium difficile</name>
    <dbReference type="NCBI Taxonomy" id="1496"/>
    <lineage>
        <taxon>Bacteria</taxon>
        <taxon>Bacillati</taxon>
        <taxon>Bacillota</taxon>
        <taxon>Clostridia</taxon>
        <taxon>Peptostreptococcales</taxon>
        <taxon>Peptostreptococcaceae</taxon>
        <taxon>Clostridioides</taxon>
    </lineage>
</organism>
<dbReference type="PANTHER" id="PTHR30292">
    <property type="entry name" value="UNCHARACTERIZED PROTEIN YBGL-RELATED"/>
    <property type="match status" value="1"/>
</dbReference>
<dbReference type="EMBL" id="LK933005">
    <property type="protein sequence ID" value="CDT20139.1"/>
    <property type="molecule type" value="Genomic_DNA"/>
</dbReference>
<evidence type="ECO:0000313" key="4">
    <source>
        <dbReference type="EMBL" id="CDT20139.1"/>
    </source>
</evidence>
<dbReference type="InterPro" id="IPR005501">
    <property type="entry name" value="LamB/YcsF/PxpA-like"/>
</dbReference>
<dbReference type="NCBIfam" id="NF003814">
    <property type="entry name" value="PRK05406.1-3"/>
    <property type="match status" value="1"/>
</dbReference>
<gene>
    <name evidence="2" type="primary">ycsF</name>
    <name evidence="1" type="synonym">pxpA</name>
    <name evidence="4" type="ORF">BN1095_340114</name>
    <name evidence="3" type="ORF">BN1096_560304</name>
    <name evidence="2" type="ORF">BN1097_540307</name>
</gene>
<dbReference type="EMBL" id="LK932392">
    <property type="protein sequence ID" value="CDS86257.1"/>
    <property type="molecule type" value="Genomic_DNA"/>
</dbReference>
<evidence type="ECO:0000256" key="1">
    <source>
        <dbReference type="HAMAP-Rule" id="MF_00691"/>
    </source>
</evidence>
<reference evidence="2" key="1">
    <citation type="submission" date="2014-07" db="EMBL/GenBank/DDBJ databases">
        <authorList>
            <person name="Monot Marc"/>
        </authorList>
    </citation>
    <scope>NUCLEOTIDE SEQUENCE</scope>
    <source>
        <strain evidence="4">7032989</strain>
        <strain evidence="2">7032994</strain>
    </source>
</reference>
<dbReference type="RefSeq" id="WP_016729583.1">
    <property type="nucleotide sequence ID" value="NZ_BAABSG010000008.1"/>
</dbReference>